<dbReference type="RefSeq" id="WP_130607765.1">
    <property type="nucleotide sequence ID" value="NZ_AP019368.1"/>
</dbReference>
<reference evidence="1 2" key="1">
    <citation type="submission" date="2018-12" db="EMBL/GenBank/DDBJ databases">
        <title>Rubrispira sanarue gen. nov., sp., nov., a member of the order Silvanigrellales, isolated from a brackish lake in Hamamatsu Japan.</title>
        <authorList>
            <person name="Maejima Y."/>
            <person name="Iino T."/>
            <person name="Muraguchi Y."/>
            <person name="Fukuda K."/>
            <person name="Nojiri H."/>
            <person name="Ohkuma M."/>
            <person name="Moriuchi R."/>
            <person name="Dohra H."/>
            <person name="Kimbara K."/>
            <person name="Shintani M."/>
        </authorList>
    </citation>
    <scope>NUCLEOTIDE SEQUENCE [LARGE SCALE GENOMIC DNA]</scope>
    <source>
        <strain evidence="1 2">RF1110005</strain>
    </source>
</reference>
<dbReference type="KEGG" id="sbf:JCM31447_13390"/>
<dbReference type="EMBL" id="AP019368">
    <property type="protein sequence ID" value="BBH52896.1"/>
    <property type="molecule type" value="Genomic_DNA"/>
</dbReference>
<evidence type="ECO:0000313" key="1">
    <source>
        <dbReference type="EMBL" id="BBH52896.1"/>
    </source>
</evidence>
<organism evidence="1 2">
    <name type="scientific">Fluviispira sanaruensis</name>
    <dbReference type="NCBI Taxonomy" id="2493639"/>
    <lineage>
        <taxon>Bacteria</taxon>
        <taxon>Pseudomonadati</taxon>
        <taxon>Bdellovibrionota</taxon>
        <taxon>Oligoflexia</taxon>
        <taxon>Silvanigrellales</taxon>
        <taxon>Silvanigrellaceae</taxon>
        <taxon>Fluviispira</taxon>
    </lineage>
</organism>
<evidence type="ECO:0008006" key="3">
    <source>
        <dbReference type="Google" id="ProtNLM"/>
    </source>
</evidence>
<accession>A0A4P2VIK2</accession>
<dbReference type="AlphaFoldDB" id="A0A4P2VIK2"/>
<dbReference type="Proteomes" id="UP000291236">
    <property type="component" value="Chromosome"/>
</dbReference>
<protein>
    <recommendedName>
        <fullName evidence="3">Cytoplasmic protein</fullName>
    </recommendedName>
</protein>
<gene>
    <name evidence="1" type="ORF">JCM31447_13390</name>
</gene>
<dbReference type="OrthoDB" id="9800296at2"/>
<sequence>MNEQCKLSIKNKHIIEKYKNCSCYYCLKTYETIEIREYIDDNLTALCPYCGIDAVVCFKENNTNTQ</sequence>
<keyword evidence="2" id="KW-1185">Reference proteome</keyword>
<evidence type="ECO:0000313" key="2">
    <source>
        <dbReference type="Proteomes" id="UP000291236"/>
    </source>
</evidence>
<proteinExistence type="predicted"/>
<name>A0A4P2VIK2_FLUSA</name>